<sequence length="121" mass="13470">MSSLMMVEPFSSSSRQLSSLRKGLTTHIRFLLYAPSSSKEILKPHASSVPTVGHHLHYAVSQYLLPLFEVKESEDEGLVSIWPCVAFVACQRRISLMEKGCHRQGQRWGGIVVKNDGVTGE</sequence>
<keyword evidence="2" id="KW-1185">Reference proteome</keyword>
<dbReference type="EMBL" id="CM042017">
    <property type="protein sequence ID" value="KAI3689753.1"/>
    <property type="molecule type" value="Genomic_DNA"/>
</dbReference>
<protein>
    <submittedName>
        <fullName evidence="1">Uncharacterized protein</fullName>
    </submittedName>
</protein>
<comment type="caution">
    <text evidence="1">The sequence shown here is derived from an EMBL/GenBank/DDBJ whole genome shotgun (WGS) entry which is preliminary data.</text>
</comment>
<evidence type="ECO:0000313" key="2">
    <source>
        <dbReference type="Proteomes" id="UP001055811"/>
    </source>
</evidence>
<organism evidence="1 2">
    <name type="scientific">Cichorium intybus</name>
    <name type="common">Chicory</name>
    <dbReference type="NCBI Taxonomy" id="13427"/>
    <lineage>
        <taxon>Eukaryota</taxon>
        <taxon>Viridiplantae</taxon>
        <taxon>Streptophyta</taxon>
        <taxon>Embryophyta</taxon>
        <taxon>Tracheophyta</taxon>
        <taxon>Spermatophyta</taxon>
        <taxon>Magnoliopsida</taxon>
        <taxon>eudicotyledons</taxon>
        <taxon>Gunneridae</taxon>
        <taxon>Pentapetalae</taxon>
        <taxon>asterids</taxon>
        <taxon>campanulids</taxon>
        <taxon>Asterales</taxon>
        <taxon>Asteraceae</taxon>
        <taxon>Cichorioideae</taxon>
        <taxon>Cichorieae</taxon>
        <taxon>Cichoriinae</taxon>
        <taxon>Cichorium</taxon>
    </lineage>
</organism>
<dbReference type="Proteomes" id="UP001055811">
    <property type="component" value="Linkage Group LG09"/>
</dbReference>
<accession>A0ACB8YWS3</accession>
<proteinExistence type="predicted"/>
<gene>
    <name evidence="1" type="ORF">L2E82_47720</name>
</gene>
<name>A0ACB8YWS3_CICIN</name>
<evidence type="ECO:0000313" key="1">
    <source>
        <dbReference type="EMBL" id="KAI3689753.1"/>
    </source>
</evidence>
<reference evidence="2" key="1">
    <citation type="journal article" date="2022" name="Mol. Ecol. Resour.">
        <title>The genomes of chicory, endive, great burdock and yacon provide insights into Asteraceae palaeo-polyploidization history and plant inulin production.</title>
        <authorList>
            <person name="Fan W."/>
            <person name="Wang S."/>
            <person name="Wang H."/>
            <person name="Wang A."/>
            <person name="Jiang F."/>
            <person name="Liu H."/>
            <person name="Zhao H."/>
            <person name="Xu D."/>
            <person name="Zhang Y."/>
        </authorList>
    </citation>
    <scope>NUCLEOTIDE SEQUENCE [LARGE SCALE GENOMIC DNA]</scope>
    <source>
        <strain evidence="2">cv. Punajuju</strain>
    </source>
</reference>
<reference evidence="1 2" key="2">
    <citation type="journal article" date="2022" name="Mol. Ecol. Resour.">
        <title>The genomes of chicory, endive, great burdock and yacon provide insights into Asteraceae paleo-polyploidization history and plant inulin production.</title>
        <authorList>
            <person name="Fan W."/>
            <person name="Wang S."/>
            <person name="Wang H."/>
            <person name="Wang A."/>
            <person name="Jiang F."/>
            <person name="Liu H."/>
            <person name="Zhao H."/>
            <person name="Xu D."/>
            <person name="Zhang Y."/>
        </authorList>
    </citation>
    <scope>NUCLEOTIDE SEQUENCE [LARGE SCALE GENOMIC DNA]</scope>
    <source>
        <strain evidence="2">cv. Punajuju</strain>
        <tissue evidence="1">Leaves</tissue>
    </source>
</reference>